<organism evidence="1 2">
    <name type="scientific">Coemansia reversa (strain ATCC 12441 / NRRL 1564)</name>
    <dbReference type="NCBI Taxonomy" id="763665"/>
    <lineage>
        <taxon>Eukaryota</taxon>
        <taxon>Fungi</taxon>
        <taxon>Fungi incertae sedis</taxon>
        <taxon>Zoopagomycota</taxon>
        <taxon>Kickxellomycotina</taxon>
        <taxon>Kickxellomycetes</taxon>
        <taxon>Kickxellales</taxon>
        <taxon>Kickxellaceae</taxon>
        <taxon>Coemansia</taxon>
    </lineage>
</organism>
<reference evidence="1 2" key="1">
    <citation type="journal article" date="2015" name="Genome Biol. Evol.">
        <title>Phylogenomic analyses indicate that early fungi evolved digesting cell walls of algal ancestors of land plants.</title>
        <authorList>
            <person name="Chang Y."/>
            <person name="Wang S."/>
            <person name="Sekimoto S."/>
            <person name="Aerts A.L."/>
            <person name="Choi C."/>
            <person name="Clum A."/>
            <person name="LaButti K.M."/>
            <person name="Lindquist E.A."/>
            <person name="Yee Ngan C."/>
            <person name="Ohm R.A."/>
            <person name="Salamov A.A."/>
            <person name="Grigoriev I.V."/>
            <person name="Spatafora J.W."/>
            <person name="Berbee M.L."/>
        </authorList>
    </citation>
    <scope>NUCLEOTIDE SEQUENCE [LARGE SCALE GENOMIC DNA]</scope>
    <source>
        <strain evidence="1 2">NRRL 1564</strain>
    </source>
</reference>
<accession>A0A2G5BHC4</accession>
<dbReference type="PANTHER" id="PTHR47260">
    <property type="entry name" value="UPF0644 PROTEIN PB2B4.06"/>
    <property type="match status" value="1"/>
</dbReference>
<protein>
    <recommendedName>
        <fullName evidence="3">Thioesterase domain-containing protein</fullName>
    </recommendedName>
</protein>
<evidence type="ECO:0000313" key="2">
    <source>
        <dbReference type="Proteomes" id="UP000242474"/>
    </source>
</evidence>
<dbReference type="InterPro" id="IPR029069">
    <property type="entry name" value="HotDog_dom_sf"/>
</dbReference>
<keyword evidence="2" id="KW-1185">Reference proteome</keyword>
<dbReference type="AlphaFoldDB" id="A0A2G5BHC4"/>
<dbReference type="Proteomes" id="UP000242474">
    <property type="component" value="Unassembled WGS sequence"/>
</dbReference>
<dbReference type="OrthoDB" id="506431at2759"/>
<dbReference type="InterPro" id="IPR052061">
    <property type="entry name" value="PTE-AB_protein"/>
</dbReference>
<evidence type="ECO:0008006" key="3">
    <source>
        <dbReference type="Google" id="ProtNLM"/>
    </source>
</evidence>
<name>A0A2G5BHC4_COERN</name>
<dbReference type="SUPFAM" id="SSF54637">
    <property type="entry name" value="Thioesterase/thiol ester dehydrase-isomerase"/>
    <property type="match status" value="2"/>
</dbReference>
<evidence type="ECO:0000313" key="1">
    <source>
        <dbReference type="EMBL" id="PIA18395.1"/>
    </source>
</evidence>
<dbReference type="PANTHER" id="PTHR47260:SF1">
    <property type="entry name" value="UPF0644 PROTEIN PB2B4.06"/>
    <property type="match status" value="1"/>
</dbReference>
<proteinExistence type="predicted"/>
<gene>
    <name evidence="1" type="ORF">COEREDRAFT_6629</name>
</gene>
<sequence>MNKKTLHSDIQKHIDAFTDLVQVEFHGTWGRHRNTFPEAHMEHGNVMRTPLYCFSPSSRSYIGLWHFFDAHFSTGKAVQEMALITLIDDVAGELTYRVFNSASNPTHVGFTVNLNIRRNGTSPKARIFFFSAAVLTVSGRKIVVECLLFDAMSGIQLMNARAVFVFVPTTGISLPSDMPETNNVNAGSHLPAFNSPAARYFSVEELENLSQVMDFLPRGLIAHTSGWVDSQKERLAVLLSFGKDMCGPPNHVHGGVLATVLCWK</sequence>
<dbReference type="EMBL" id="KZ303490">
    <property type="protein sequence ID" value="PIA18395.1"/>
    <property type="molecule type" value="Genomic_DNA"/>
</dbReference>
<dbReference type="Gene3D" id="3.10.129.10">
    <property type="entry name" value="Hotdog Thioesterase"/>
    <property type="match status" value="2"/>
</dbReference>